<dbReference type="Pfam" id="PF14715">
    <property type="entry name" value="FixP_N"/>
    <property type="match status" value="1"/>
</dbReference>
<dbReference type="PANTHER" id="PTHR33751">
    <property type="entry name" value="CBB3-TYPE CYTOCHROME C OXIDASE SUBUNIT FIXP"/>
    <property type="match status" value="1"/>
</dbReference>
<dbReference type="GO" id="GO:0046872">
    <property type="term" value="F:metal ion binding"/>
    <property type="evidence" value="ECO:0007669"/>
    <property type="project" value="UniProtKB-KW"/>
</dbReference>
<dbReference type="HOGENOM" id="CLU_061347_0_0_10"/>
<keyword evidence="3 4" id="KW-0408">Iron</keyword>
<feature type="domain" description="Cytochrome c" evidence="6">
    <location>
        <begin position="170"/>
        <end position="249"/>
    </location>
</feature>
<proteinExistence type="predicted"/>
<reference evidence="7 8" key="1">
    <citation type="journal article" date="2010" name="Stand. Genomic Sci.">
        <title>Complete genome sequence of Spirosoma linguale type strain (1).</title>
        <authorList>
            <person name="Lail K."/>
            <person name="Sikorski J."/>
            <person name="Saunders E."/>
            <person name="Lapidus A."/>
            <person name="Glavina Del Rio T."/>
            <person name="Copeland A."/>
            <person name="Tice H."/>
            <person name="Cheng J.-F."/>
            <person name="Lucas S."/>
            <person name="Nolan M."/>
            <person name="Bruce D."/>
            <person name="Goodwin L."/>
            <person name="Pitluck S."/>
            <person name="Ivanova N."/>
            <person name="Mavromatis K."/>
            <person name="Ovchinnikova G."/>
            <person name="Pati A."/>
            <person name="Chen A."/>
            <person name="Palaniappan K."/>
            <person name="Land M."/>
            <person name="Hauser L."/>
            <person name="Chang Y.-J."/>
            <person name="Jeffries C.D."/>
            <person name="Chain P."/>
            <person name="Brettin T."/>
            <person name="Detter J.C."/>
            <person name="Schuetze A."/>
            <person name="Rohde M."/>
            <person name="Tindall B.J."/>
            <person name="Goeker M."/>
            <person name="Bristow J."/>
            <person name="Eisen J.A."/>
            <person name="Markowitz V."/>
            <person name="Hugenholtz P."/>
            <person name="Kyrpides N.C."/>
            <person name="Klenk H.-P."/>
            <person name="Chen F."/>
        </authorList>
    </citation>
    <scope>NUCLEOTIDE SEQUENCE [LARGE SCALE GENOMIC DNA]</scope>
    <source>
        <strain evidence="8">ATCC 33905 / DSM 74 / LMG 10896 / Claus 1</strain>
    </source>
</reference>
<keyword evidence="5" id="KW-0812">Transmembrane</keyword>
<dbReference type="InterPro" id="IPR050597">
    <property type="entry name" value="Cytochrome_c_Oxidase_Subunit"/>
</dbReference>
<evidence type="ECO:0000256" key="1">
    <source>
        <dbReference type="ARBA" id="ARBA00022617"/>
    </source>
</evidence>
<dbReference type="Gene3D" id="6.10.280.130">
    <property type="match status" value="1"/>
</dbReference>
<keyword evidence="2 4" id="KW-0479">Metal-binding</keyword>
<evidence type="ECO:0000256" key="4">
    <source>
        <dbReference type="PROSITE-ProRule" id="PRU00433"/>
    </source>
</evidence>
<dbReference type="GO" id="GO:0020037">
    <property type="term" value="F:heme binding"/>
    <property type="evidence" value="ECO:0007669"/>
    <property type="project" value="InterPro"/>
</dbReference>
<keyword evidence="8" id="KW-1185">Reference proteome</keyword>
<dbReference type="InterPro" id="IPR032858">
    <property type="entry name" value="CcoP_N"/>
</dbReference>
<dbReference type="RefSeq" id="WP_012928088.1">
    <property type="nucleotide sequence ID" value="NC_013730.1"/>
</dbReference>
<dbReference type="GO" id="GO:0009055">
    <property type="term" value="F:electron transfer activity"/>
    <property type="evidence" value="ECO:0007669"/>
    <property type="project" value="InterPro"/>
</dbReference>
<evidence type="ECO:0000256" key="5">
    <source>
        <dbReference type="SAM" id="Phobius"/>
    </source>
</evidence>
<dbReference type="PANTHER" id="PTHR33751:SF1">
    <property type="entry name" value="CBB3-TYPE CYTOCHROME C OXIDASE SUBUNIT FIXP"/>
    <property type="match status" value="1"/>
</dbReference>
<gene>
    <name evidence="7" type="ordered locus">Slin_3560</name>
</gene>
<dbReference type="InterPro" id="IPR038414">
    <property type="entry name" value="CcoP_N_sf"/>
</dbReference>
<dbReference type="Gene3D" id="1.10.760.10">
    <property type="entry name" value="Cytochrome c-like domain"/>
    <property type="match status" value="1"/>
</dbReference>
<feature type="transmembrane region" description="Helical" evidence="5">
    <location>
        <begin position="25"/>
        <end position="49"/>
    </location>
</feature>
<keyword evidence="5" id="KW-0472">Membrane</keyword>
<dbReference type="Proteomes" id="UP000002028">
    <property type="component" value="Chromosome"/>
</dbReference>
<dbReference type="STRING" id="504472.Slin_3560"/>
<dbReference type="EMBL" id="CP001769">
    <property type="protein sequence ID" value="ADB39567.1"/>
    <property type="molecule type" value="Genomic_DNA"/>
</dbReference>
<organism evidence="7 8">
    <name type="scientific">Spirosoma linguale (strain ATCC 33905 / DSM 74 / LMG 10896 / Claus 1)</name>
    <dbReference type="NCBI Taxonomy" id="504472"/>
    <lineage>
        <taxon>Bacteria</taxon>
        <taxon>Pseudomonadati</taxon>
        <taxon>Bacteroidota</taxon>
        <taxon>Cytophagia</taxon>
        <taxon>Cytophagales</taxon>
        <taxon>Cytophagaceae</taxon>
        <taxon>Spirosoma</taxon>
    </lineage>
</organism>
<keyword evidence="5" id="KW-1133">Transmembrane helix</keyword>
<keyword evidence="1 4" id="KW-0349">Heme</keyword>
<dbReference type="SUPFAM" id="SSF46626">
    <property type="entry name" value="Cytochrome c"/>
    <property type="match status" value="1"/>
</dbReference>
<dbReference type="PROSITE" id="PS51007">
    <property type="entry name" value="CYTC"/>
    <property type="match status" value="1"/>
</dbReference>
<evidence type="ECO:0000313" key="8">
    <source>
        <dbReference type="Proteomes" id="UP000002028"/>
    </source>
</evidence>
<name>D2QQD4_SPILD</name>
<dbReference type="AlphaFoldDB" id="D2QQD4"/>
<evidence type="ECO:0000256" key="2">
    <source>
        <dbReference type="ARBA" id="ARBA00022723"/>
    </source>
</evidence>
<dbReference type="InterPro" id="IPR036909">
    <property type="entry name" value="Cyt_c-like_dom_sf"/>
</dbReference>
<evidence type="ECO:0000313" key="7">
    <source>
        <dbReference type="EMBL" id="ADB39567.1"/>
    </source>
</evidence>
<protein>
    <submittedName>
        <fullName evidence="7">Cytochrome c class I</fullName>
    </submittedName>
</protein>
<dbReference type="Pfam" id="PF13442">
    <property type="entry name" value="Cytochrome_CBB3"/>
    <property type="match status" value="1"/>
</dbReference>
<accession>D2QQD4</accession>
<sequence>MNLLFIVLSIGPSAMWDIKSGEDLILLSLSIFLLVGMVLVGAVALYLLFILRKAVNPELANKPADTRTLWQRVSGLHALSQEQDLVMEHAYDGIHELDNPTPPWFMGLFYGTIGFGVIYLIVFHLIGAGNLQIAEYTQEVAIAEQQRDAYIKKVAGSINENNVTAVKDAKALDAGKAVFLQSCVACHGQQGQGGVGPNLTDEFWLHGGSVKSVFRTITEGVPEKGMMSWKKQLNPLQVQQVASYILSLQGTNPAGAKAPQGEKESPALASK</sequence>
<dbReference type="InterPro" id="IPR009056">
    <property type="entry name" value="Cyt_c-like_dom"/>
</dbReference>
<feature type="transmembrane region" description="Helical" evidence="5">
    <location>
        <begin position="104"/>
        <end position="126"/>
    </location>
</feature>
<dbReference type="eggNOG" id="COG2010">
    <property type="taxonomic scope" value="Bacteria"/>
</dbReference>
<evidence type="ECO:0000256" key="3">
    <source>
        <dbReference type="ARBA" id="ARBA00023004"/>
    </source>
</evidence>
<dbReference type="KEGG" id="sli:Slin_3560"/>
<evidence type="ECO:0000259" key="6">
    <source>
        <dbReference type="PROSITE" id="PS51007"/>
    </source>
</evidence>